<name>A0A8X6N824_NEPPI</name>
<reference evidence="2" key="1">
    <citation type="submission" date="2020-08" db="EMBL/GenBank/DDBJ databases">
        <title>Multicomponent nature underlies the extraordinary mechanical properties of spider dragline silk.</title>
        <authorList>
            <person name="Kono N."/>
            <person name="Nakamura H."/>
            <person name="Mori M."/>
            <person name="Yoshida Y."/>
            <person name="Ohtoshi R."/>
            <person name="Malay A.D."/>
            <person name="Moran D.A.P."/>
            <person name="Tomita M."/>
            <person name="Numata K."/>
            <person name="Arakawa K."/>
        </authorList>
    </citation>
    <scope>NUCLEOTIDE SEQUENCE</scope>
</reference>
<feature type="compositionally biased region" description="Polar residues" evidence="1">
    <location>
        <begin position="45"/>
        <end position="56"/>
    </location>
</feature>
<evidence type="ECO:0000313" key="3">
    <source>
        <dbReference type="Proteomes" id="UP000887013"/>
    </source>
</evidence>
<dbReference type="Proteomes" id="UP000887013">
    <property type="component" value="Unassembled WGS sequence"/>
</dbReference>
<dbReference type="AlphaFoldDB" id="A0A8X6N824"/>
<comment type="caution">
    <text evidence="2">The sequence shown here is derived from an EMBL/GenBank/DDBJ whole genome shotgun (WGS) entry which is preliminary data.</text>
</comment>
<feature type="compositionally biased region" description="Polar residues" evidence="1">
    <location>
        <begin position="64"/>
        <end position="76"/>
    </location>
</feature>
<sequence>MPKSPHHEANMEQPLNLCLSLPPIPLRRRVSLTATEHANNRCVRTGSQKKNSTPQQIRGVESRTGCSAASTSHRLP</sequence>
<protein>
    <submittedName>
        <fullName evidence="2">Uncharacterized protein</fullName>
    </submittedName>
</protein>
<feature type="region of interest" description="Disordered" evidence="1">
    <location>
        <begin position="43"/>
        <end position="76"/>
    </location>
</feature>
<organism evidence="2 3">
    <name type="scientific">Nephila pilipes</name>
    <name type="common">Giant wood spider</name>
    <name type="synonym">Nephila maculata</name>
    <dbReference type="NCBI Taxonomy" id="299642"/>
    <lineage>
        <taxon>Eukaryota</taxon>
        <taxon>Metazoa</taxon>
        <taxon>Ecdysozoa</taxon>
        <taxon>Arthropoda</taxon>
        <taxon>Chelicerata</taxon>
        <taxon>Arachnida</taxon>
        <taxon>Araneae</taxon>
        <taxon>Araneomorphae</taxon>
        <taxon>Entelegynae</taxon>
        <taxon>Araneoidea</taxon>
        <taxon>Nephilidae</taxon>
        <taxon>Nephila</taxon>
    </lineage>
</organism>
<proteinExistence type="predicted"/>
<accession>A0A8X6N824</accession>
<keyword evidence="3" id="KW-1185">Reference proteome</keyword>
<gene>
    <name evidence="2" type="ORF">NPIL_392091</name>
</gene>
<dbReference type="EMBL" id="BMAW01006734">
    <property type="protein sequence ID" value="GFT00134.1"/>
    <property type="molecule type" value="Genomic_DNA"/>
</dbReference>
<evidence type="ECO:0000313" key="2">
    <source>
        <dbReference type="EMBL" id="GFT00134.1"/>
    </source>
</evidence>
<evidence type="ECO:0000256" key="1">
    <source>
        <dbReference type="SAM" id="MobiDB-lite"/>
    </source>
</evidence>